<evidence type="ECO:0000313" key="7">
    <source>
        <dbReference type="Proteomes" id="UP000050795"/>
    </source>
</evidence>
<feature type="compositionally biased region" description="Polar residues" evidence="5">
    <location>
        <begin position="1352"/>
        <end position="1375"/>
    </location>
</feature>
<evidence type="ECO:0000256" key="4">
    <source>
        <dbReference type="PROSITE-ProRule" id="PRU00452"/>
    </source>
</evidence>
<feature type="region of interest" description="Disordered" evidence="5">
    <location>
        <begin position="1483"/>
        <end position="1541"/>
    </location>
</feature>
<dbReference type="GO" id="GO:0000785">
    <property type="term" value="C:chromatin"/>
    <property type="evidence" value="ECO:0007669"/>
    <property type="project" value="TreeGrafter"/>
</dbReference>
<dbReference type="Gene3D" id="3.30.40.10">
    <property type="entry name" value="Zinc/RING finger domain, C3HC4 (zinc finger)"/>
    <property type="match status" value="1"/>
</dbReference>
<feature type="compositionally biased region" description="Low complexity" evidence="5">
    <location>
        <begin position="66"/>
        <end position="80"/>
    </location>
</feature>
<dbReference type="GO" id="GO:0008270">
    <property type="term" value="F:zinc ion binding"/>
    <property type="evidence" value="ECO:0007669"/>
    <property type="project" value="UniProtKB-KW"/>
</dbReference>
<feature type="region of interest" description="Disordered" evidence="5">
    <location>
        <begin position="126"/>
        <end position="214"/>
    </location>
</feature>
<dbReference type="InterPro" id="IPR013083">
    <property type="entry name" value="Znf_RING/FYVE/PHD"/>
</dbReference>
<dbReference type="PROSITE" id="PS51044">
    <property type="entry name" value="ZF_SP_RING"/>
    <property type="match status" value="1"/>
</dbReference>
<keyword evidence="1" id="KW-0479">Metal-binding</keyword>
<dbReference type="PANTHER" id="PTHR10782:SF4">
    <property type="entry name" value="TONALLI, ISOFORM E"/>
    <property type="match status" value="1"/>
</dbReference>
<feature type="compositionally biased region" description="Polar residues" evidence="5">
    <location>
        <begin position="1322"/>
        <end position="1340"/>
    </location>
</feature>
<feature type="compositionally biased region" description="Polar residues" evidence="5">
    <location>
        <begin position="687"/>
        <end position="729"/>
    </location>
</feature>
<feature type="region of interest" description="Disordered" evidence="5">
    <location>
        <begin position="44"/>
        <end position="80"/>
    </location>
</feature>
<evidence type="ECO:0000256" key="3">
    <source>
        <dbReference type="ARBA" id="ARBA00022833"/>
    </source>
</evidence>
<feature type="region of interest" description="Disordered" evidence="5">
    <location>
        <begin position="263"/>
        <end position="336"/>
    </location>
</feature>
<feature type="compositionally biased region" description="Polar residues" evidence="5">
    <location>
        <begin position="126"/>
        <end position="206"/>
    </location>
</feature>
<evidence type="ECO:0000256" key="1">
    <source>
        <dbReference type="ARBA" id="ARBA00022723"/>
    </source>
</evidence>
<feature type="region of interest" description="Disordered" evidence="5">
    <location>
        <begin position="870"/>
        <end position="915"/>
    </location>
</feature>
<feature type="compositionally biased region" description="Low complexity" evidence="5">
    <location>
        <begin position="1528"/>
        <end position="1538"/>
    </location>
</feature>
<name>A0AA85JHB0_TRIRE</name>
<dbReference type="Pfam" id="PF02891">
    <property type="entry name" value="zf-MIZ"/>
    <property type="match status" value="1"/>
</dbReference>
<accession>A0AA85JHB0</accession>
<proteinExistence type="predicted"/>
<feature type="compositionally biased region" description="Low complexity" evidence="5">
    <location>
        <begin position="1384"/>
        <end position="1395"/>
    </location>
</feature>
<feature type="compositionally biased region" description="Polar residues" evidence="5">
    <location>
        <begin position="1396"/>
        <end position="1408"/>
    </location>
</feature>
<reference evidence="8" key="2">
    <citation type="submission" date="2023-11" db="UniProtKB">
        <authorList>
            <consortium name="WormBaseParasite"/>
        </authorList>
    </citation>
    <scope>IDENTIFICATION</scope>
</reference>
<dbReference type="GO" id="GO:0016925">
    <property type="term" value="P:protein sumoylation"/>
    <property type="evidence" value="ECO:0007669"/>
    <property type="project" value="TreeGrafter"/>
</dbReference>
<keyword evidence="7" id="KW-1185">Reference proteome</keyword>
<dbReference type="Proteomes" id="UP000050795">
    <property type="component" value="Unassembled WGS sequence"/>
</dbReference>
<feature type="compositionally biased region" description="Polar residues" evidence="5">
    <location>
        <begin position="1486"/>
        <end position="1499"/>
    </location>
</feature>
<feature type="compositionally biased region" description="Polar residues" evidence="5">
    <location>
        <begin position="1518"/>
        <end position="1527"/>
    </location>
</feature>
<dbReference type="GO" id="GO:0061665">
    <property type="term" value="F:SUMO ligase activity"/>
    <property type="evidence" value="ECO:0007669"/>
    <property type="project" value="TreeGrafter"/>
</dbReference>
<evidence type="ECO:0000259" key="6">
    <source>
        <dbReference type="PROSITE" id="PS51044"/>
    </source>
</evidence>
<feature type="region of interest" description="Disordered" evidence="5">
    <location>
        <begin position="1281"/>
        <end position="1340"/>
    </location>
</feature>
<dbReference type="InterPro" id="IPR057847">
    <property type="entry name" value="ZMIZ1/ZMIZ2_GBD-like"/>
</dbReference>
<reference evidence="7" key="1">
    <citation type="submission" date="2022-06" db="EMBL/GenBank/DDBJ databases">
        <authorList>
            <person name="Berger JAMES D."/>
            <person name="Berger JAMES D."/>
        </authorList>
    </citation>
    <scope>NUCLEOTIDE SEQUENCE [LARGE SCALE GENOMIC DNA]</scope>
</reference>
<dbReference type="Pfam" id="PF25527">
    <property type="entry name" value="GBD-like_ZMIZ1_ZMIZ2"/>
    <property type="match status" value="1"/>
</dbReference>
<feature type="region of interest" description="Disordered" evidence="5">
    <location>
        <begin position="1352"/>
        <end position="1425"/>
    </location>
</feature>
<feature type="compositionally biased region" description="Polar residues" evidence="5">
    <location>
        <begin position="650"/>
        <end position="661"/>
    </location>
</feature>
<dbReference type="InterPro" id="IPR004181">
    <property type="entry name" value="Znf_MIZ"/>
</dbReference>
<keyword evidence="3" id="KW-0862">Zinc</keyword>
<feature type="compositionally biased region" description="Polar residues" evidence="5">
    <location>
        <begin position="44"/>
        <end position="65"/>
    </location>
</feature>
<protein>
    <recommendedName>
        <fullName evidence="6">SP-RING-type domain-containing protein</fullName>
    </recommendedName>
</protein>
<feature type="compositionally biased region" description="Low complexity" evidence="5">
    <location>
        <begin position="1411"/>
        <end position="1425"/>
    </location>
</feature>
<keyword evidence="2 4" id="KW-0863">Zinc-finger</keyword>
<dbReference type="WBParaSite" id="TREG1_16710.1">
    <property type="protein sequence ID" value="TREG1_16710.1"/>
    <property type="gene ID" value="TREG1_16710"/>
</dbReference>
<evidence type="ECO:0000313" key="8">
    <source>
        <dbReference type="WBParaSite" id="TREG1_16710.1"/>
    </source>
</evidence>
<feature type="region of interest" description="Disordered" evidence="5">
    <location>
        <begin position="650"/>
        <end position="729"/>
    </location>
</feature>
<evidence type="ECO:0000256" key="2">
    <source>
        <dbReference type="ARBA" id="ARBA00022771"/>
    </source>
</evidence>
<feature type="domain" description="SP-RING-type" evidence="6">
    <location>
        <begin position="1137"/>
        <end position="1226"/>
    </location>
</feature>
<sequence length="1865" mass="199559">MRPACAYPPILQTNIANGPDLYRERETFNYGVANSQSLPMQAMSSNQPMYHSSASATGLNCPTSAMSPQPQMQSQQSHFQIQQYPQIQQSYNDMMSSSQVSSFQTQQQQYPTMVVNPNMDKIVPQNIPTSESSPNLNYTRNTNSNGPLSHSQMISNTAMPSYGLVSTPNSSAVGPHQQRTTHISMGNQSNVNRSMSQTQHASSRSPATRAVSSESATTYQSSSLYLPYSAECSVSQPGPGVALHYSSSIPTCSSVPQIINNSLPPGSSCPGQSPRQPTGCRTQVPINVPSSTPGMQQQQMYNSRPLNNSNVYSGSGYGSQQYSQPSPAFRPSPNAVNSQTVAPIVTRSTTPRDVQGNACLTMHHSLSQQQSQQSTISLCPSNSSQMLGTGSVPPNARATGSCSVSGAPGSAFNHSCTPTGHAIPTALGNGQTVVPNSSTPPCALPTNNSRSLGPQVNSVNSGVGDLCYMPSRPISSGGRDVVMTSVSINGPLSSGGDMLLNSNFHVSSGLNPLTSSASFTGNNSQMSGLQSDFDGSVPNSSPLMMMTMPVSSPIPGNLINGPMHANVMNVGMASSAPAPPPYHHPASMLPCRSVGPSFFNPTSMAMPPITVTSTAHMNTTPTFSSVPDQCNVTDSDRSMFGIIGENVIGNSVNSKQTSGANKTARPKRVRGSKTSSGVGRGSRVNSKKSLAANTIPSVSSSEPFSPNQRVVSQQPKKVQSWNTGSSGNMNFNPTMLSPNQSAGMPMVNSSFIGGGDSRDSPVTFTSQAGNNCMRPNSGPPVNNSNSTGATGMGYESVNCLDSQSNHSVRVPVSPRHGYCSSQVPVQQQQQQQQYPVPNTVSNCNYTANQSSGAFYSQVNQHTSNMNASQTQSNQMCYPNNGTSNSQRTPPNVHFQPQSVQANSHPQSISSPMTTNCSRVSAPTNFNTQNYPSSVAGPYTYADRLVCPITNGMVWGPTQIQLNDIMHQYLPEGIYLRRFEFDLTANHLNTIVGRTDLDIVVCSHLLSEPLQVCHWPPDAVQIRFNDYLLRLDRSSVNGGQPAHKVACVKQLCRPGRNQLEIAILGLGEDPNQPSTMAKRRATAQTLEAHRFAAFMAHMPALNVLLDGLQRRRPAGVNTLCDILEGRIGTRSLNEDGCSTQNMPSGPSQSPVIAELNLICPVFRTRMRIPGRIAGCQHIEAFDMEAFLRREVLWPRLNCPICGHKSPAGLDGLCIDTTILYALQLVPQSTESILVRSDGYWRLVPPLSLDLPFDADQWQPLIGPLTETVTQAFSQLCTKASQRGQQSQGNGGVRQTSTICHTSAPDWNRSPVQRISPQQQQQPKVTSISHGKSQSTNQTAKVVTSLSQDITNSPQWISESCSPSNQTNLENTSSTVSYGPGELIDSAYSSAASRPASQPVSWVGTQSSPDKMSASTSLPSSPSLSTRTSSSCFSIAAIPGVNMCVVDSVSSASNLPNSTTCTTTMTKSFLSTCVSSGVTVEQSIDIGNDNNPVKRPSSNHISTDEVSSSTSGIGVSTSEYCSPSNASLETSNNSVSTNSSRRCPTSSLNMGLDFLLTEDQTIPSTAISSGERSPQMSSAVVSAAVRSVLTTTSDTECSLPTTTSSLAVNSEEFTLTTISSITKSSDTPLNENPTSPKSEDIIYSKCEQQIDCTENCILPSSYSNQEEKCTPGTQLTNSELKVENDTIIKRNIEETNEETTTPLHDEISMPVKRIKLESPQFSPQVSLHSSVASTTTTTTTTIVTTTASIAATPPPSTTAATIPIEEATHLPEKHEDVAINEKSDEVLSMITTTNTVSNNEMFEVKKTLSVYSNDTDHHSNCISLISSDFDEEKVSIELIHSISSKIDHLDLFLDESYIHFVEHFPCV</sequence>
<evidence type="ECO:0000256" key="5">
    <source>
        <dbReference type="SAM" id="MobiDB-lite"/>
    </source>
</evidence>
<dbReference type="PANTHER" id="PTHR10782">
    <property type="entry name" value="ZINC FINGER MIZ DOMAIN-CONTAINING PROTEIN"/>
    <property type="match status" value="1"/>
</dbReference>
<feature type="compositionally biased region" description="Low complexity" evidence="5">
    <location>
        <begin position="307"/>
        <end position="324"/>
    </location>
</feature>
<feature type="compositionally biased region" description="Low complexity" evidence="5">
    <location>
        <begin position="672"/>
        <end position="684"/>
    </location>
</feature>
<feature type="compositionally biased region" description="Polar residues" evidence="5">
    <location>
        <begin position="263"/>
        <end position="306"/>
    </location>
</feature>
<feature type="compositionally biased region" description="Low complexity" evidence="5">
    <location>
        <begin position="1503"/>
        <end position="1517"/>
    </location>
</feature>
<organism evidence="7 8">
    <name type="scientific">Trichobilharzia regenti</name>
    <name type="common">Nasal bird schistosome</name>
    <dbReference type="NCBI Taxonomy" id="157069"/>
    <lineage>
        <taxon>Eukaryota</taxon>
        <taxon>Metazoa</taxon>
        <taxon>Spiralia</taxon>
        <taxon>Lophotrochozoa</taxon>
        <taxon>Platyhelminthes</taxon>
        <taxon>Trematoda</taxon>
        <taxon>Digenea</taxon>
        <taxon>Strigeidida</taxon>
        <taxon>Schistosomatoidea</taxon>
        <taxon>Schistosomatidae</taxon>
        <taxon>Trichobilharzia</taxon>
    </lineage>
</organism>